<accession>A0A497XMR6</accession>
<dbReference type="GO" id="GO:0016878">
    <property type="term" value="F:acid-thiol ligase activity"/>
    <property type="evidence" value="ECO:0007669"/>
    <property type="project" value="TreeGrafter"/>
</dbReference>
<reference evidence="4 5" key="1">
    <citation type="submission" date="2018-10" db="EMBL/GenBank/DDBJ databases">
        <title>Genomic Encyclopedia of Type Strains, Phase IV (KMG-IV): sequencing the most valuable type-strain genomes for metagenomic binning, comparative biology and taxonomic classification.</title>
        <authorList>
            <person name="Goeker M."/>
        </authorList>
    </citation>
    <scope>NUCLEOTIDE SEQUENCE [LARGE SCALE GENOMIC DNA]</scope>
    <source>
        <strain evidence="4 5">DSM 26916</strain>
    </source>
</reference>
<dbReference type="Proteomes" id="UP000268908">
    <property type="component" value="Unassembled WGS sequence"/>
</dbReference>
<dbReference type="Gene3D" id="3.30.300.30">
    <property type="match status" value="1"/>
</dbReference>
<dbReference type="InterPro" id="IPR045851">
    <property type="entry name" value="AMP-bd_C_sf"/>
</dbReference>
<dbReference type="AlphaFoldDB" id="A0A497XMR6"/>
<dbReference type="SUPFAM" id="SSF56801">
    <property type="entry name" value="Acetyl-CoA synthetase-like"/>
    <property type="match status" value="1"/>
</dbReference>
<dbReference type="GO" id="GO:0044550">
    <property type="term" value="P:secondary metabolite biosynthetic process"/>
    <property type="evidence" value="ECO:0007669"/>
    <property type="project" value="TreeGrafter"/>
</dbReference>
<dbReference type="Gene3D" id="3.40.50.12780">
    <property type="entry name" value="N-terminal domain of ligase-like"/>
    <property type="match status" value="1"/>
</dbReference>
<comment type="caution">
    <text evidence="4">The sequence shown here is derived from an EMBL/GenBank/DDBJ whole genome shotgun (WGS) entry which is preliminary data.</text>
</comment>
<sequence>MSASAHVDGFARDRAPRREAWPDFVYALPQLRFPERLNCAVELLDRAVDERGWGERPALSSPTASLSYVELRERVDRIARVLVEDMGAVPGNRVLLRGCNTPTLAAIWLAVQKAGCIAVTSMPLLRARELAEIIDKAQVSHAFCETALLGELEAARARCPSLRALLTFADDAGENSALAARCAAKPAGFDAVDTAADDIALIAFTSGTTGVPKGAMHSHRDVMSVCACFPRSILEAGSDDVFCGPAPLAFTFGLGALLLFPLALGASALLLPQPSPALLLEAIARHRTTTLFATPTFYRQMLPLLAGRDVSSLRRCVAAGEPLPAATWRQWQEATGIRLIDGIGSTELLHIFISARAGEMRPGATGKPVPGYAAAVLDAAGRPVAPGVVGRLAVKGPTGCRYLDDPRQQAYVQGGWNITGDAYWIDADGYFHFAARTDDLIIAAGCNIGAPEIEDVLLSHPAVAECAVVGVPDAERGQALKACIVLRPGLEAGDALAAELQEHVRKQLAPFKAPRIVEFRDALPRTETGKLQRFRLREEAAG</sequence>
<protein>
    <submittedName>
        <fullName evidence="4">Anthranilate--CoA ligase</fullName>
    </submittedName>
</protein>
<dbReference type="PANTHER" id="PTHR43352">
    <property type="entry name" value="ACETYL-COA SYNTHETASE"/>
    <property type="match status" value="1"/>
</dbReference>
<feature type="domain" description="AMP-dependent synthetase/ligase" evidence="2">
    <location>
        <begin position="51"/>
        <end position="398"/>
    </location>
</feature>
<dbReference type="PROSITE" id="PS00455">
    <property type="entry name" value="AMP_BINDING"/>
    <property type="match status" value="1"/>
</dbReference>
<evidence type="ECO:0000259" key="2">
    <source>
        <dbReference type="Pfam" id="PF00501"/>
    </source>
</evidence>
<dbReference type="InterPro" id="IPR011957">
    <property type="entry name" value="Benz_CoA_lig"/>
</dbReference>
<gene>
    <name evidence="4" type="ORF">DFR35_0116</name>
</gene>
<feature type="domain" description="AMP-binding enzyme C-terminal" evidence="3">
    <location>
        <begin position="452"/>
        <end position="530"/>
    </location>
</feature>
<dbReference type="InterPro" id="IPR042099">
    <property type="entry name" value="ANL_N_sf"/>
</dbReference>
<dbReference type="Pfam" id="PF13193">
    <property type="entry name" value="AMP-binding_C"/>
    <property type="match status" value="1"/>
</dbReference>
<evidence type="ECO:0000313" key="4">
    <source>
        <dbReference type="EMBL" id="RLJ67569.1"/>
    </source>
</evidence>
<keyword evidence="1 4" id="KW-0436">Ligase</keyword>
<name>A0A497XMR6_9PROT</name>
<dbReference type="InterPro" id="IPR000873">
    <property type="entry name" value="AMP-dep_synth/lig_dom"/>
</dbReference>
<evidence type="ECO:0000259" key="3">
    <source>
        <dbReference type="Pfam" id="PF13193"/>
    </source>
</evidence>
<dbReference type="EMBL" id="RCCI01000004">
    <property type="protein sequence ID" value="RLJ67569.1"/>
    <property type="molecule type" value="Genomic_DNA"/>
</dbReference>
<dbReference type="OrthoDB" id="9763207at2"/>
<dbReference type="RefSeq" id="WP_121239550.1">
    <property type="nucleotide sequence ID" value="NZ_BHVV01000001.1"/>
</dbReference>
<dbReference type="InterPro" id="IPR020845">
    <property type="entry name" value="AMP-binding_CS"/>
</dbReference>
<dbReference type="Pfam" id="PF00501">
    <property type="entry name" value="AMP-binding"/>
    <property type="match status" value="1"/>
</dbReference>
<dbReference type="GO" id="GO:0005524">
    <property type="term" value="F:ATP binding"/>
    <property type="evidence" value="ECO:0007669"/>
    <property type="project" value="InterPro"/>
</dbReference>
<evidence type="ECO:0000313" key="5">
    <source>
        <dbReference type="Proteomes" id="UP000268908"/>
    </source>
</evidence>
<organism evidence="4 5">
    <name type="scientific">Sulfurisoma sediminicola</name>
    <dbReference type="NCBI Taxonomy" id="1381557"/>
    <lineage>
        <taxon>Bacteria</taxon>
        <taxon>Pseudomonadati</taxon>
        <taxon>Pseudomonadota</taxon>
        <taxon>Betaproteobacteria</taxon>
        <taxon>Nitrosomonadales</taxon>
        <taxon>Sterolibacteriaceae</taxon>
        <taxon>Sulfurisoma</taxon>
    </lineage>
</organism>
<dbReference type="GO" id="GO:0016405">
    <property type="term" value="F:CoA-ligase activity"/>
    <property type="evidence" value="ECO:0007669"/>
    <property type="project" value="InterPro"/>
</dbReference>
<evidence type="ECO:0000256" key="1">
    <source>
        <dbReference type="ARBA" id="ARBA00022598"/>
    </source>
</evidence>
<dbReference type="NCBIfam" id="TIGR02262">
    <property type="entry name" value="benz_CoA_lig"/>
    <property type="match status" value="1"/>
</dbReference>
<keyword evidence="5" id="KW-1185">Reference proteome</keyword>
<dbReference type="PANTHER" id="PTHR43352:SF1">
    <property type="entry name" value="ANTHRANILATE--COA LIGASE"/>
    <property type="match status" value="1"/>
</dbReference>
<dbReference type="InterPro" id="IPR025110">
    <property type="entry name" value="AMP-bd_C"/>
</dbReference>
<proteinExistence type="predicted"/>